<organism evidence="2 3">
    <name type="scientific">Imhoffiella purpurea</name>
    <dbReference type="NCBI Taxonomy" id="1249627"/>
    <lineage>
        <taxon>Bacteria</taxon>
        <taxon>Pseudomonadati</taxon>
        <taxon>Pseudomonadota</taxon>
        <taxon>Gammaproteobacteria</taxon>
        <taxon>Chromatiales</taxon>
        <taxon>Chromatiaceae</taxon>
        <taxon>Imhoffiella</taxon>
    </lineage>
</organism>
<dbReference type="EMBL" id="AONC01000050">
    <property type="protein sequence ID" value="EXJ14010.1"/>
    <property type="molecule type" value="Genomic_DNA"/>
</dbReference>
<accession>W9VUG5</accession>
<dbReference type="AlphaFoldDB" id="W9VUG5"/>
<reference evidence="2 3" key="1">
    <citation type="submission" date="2012-11" db="EMBL/GenBank/DDBJ databases">
        <title>Genome assembly of Thiorhodococcus sp. AK35.</title>
        <authorList>
            <person name="Nupur N."/>
            <person name="Khatri I."/>
            <person name="Subramanian S."/>
            <person name="Pinnaka A."/>
        </authorList>
    </citation>
    <scope>NUCLEOTIDE SEQUENCE [LARGE SCALE GENOMIC DNA]</scope>
    <source>
        <strain evidence="2 3">AK35</strain>
    </source>
</reference>
<evidence type="ECO:0000256" key="1">
    <source>
        <dbReference type="SAM" id="MobiDB-lite"/>
    </source>
</evidence>
<comment type="caution">
    <text evidence="2">The sequence shown here is derived from an EMBL/GenBank/DDBJ whole genome shotgun (WGS) entry which is preliminary data.</text>
</comment>
<dbReference type="STRING" id="1249627.D779_3070"/>
<name>W9VUG5_9GAMM</name>
<evidence type="ECO:0000313" key="2">
    <source>
        <dbReference type="EMBL" id="EXJ14010.1"/>
    </source>
</evidence>
<sequence>MCSDILRQFRPWIGIELADLRSALFYTGVQEKSALESWRPRSDPEEPQALSPSLPVFRDVEP</sequence>
<keyword evidence="3" id="KW-1185">Reference proteome</keyword>
<evidence type="ECO:0000313" key="3">
    <source>
        <dbReference type="Proteomes" id="UP000019460"/>
    </source>
</evidence>
<feature type="region of interest" description="Disordered" evidence="1">
    <location>
        <begin position="36"/>
        <end position="62"/>
    </location>
</feature>
<protein>
    <submittedName>
        <fullName evidence="2">Uncharacterized protein</fullName>
    </submittedName>
</protein>
<proteinExistence type="predicted"/>
<gene>
    <name evidence="2" type="ORF">D779_3070</name>
</gene>
<dbReference type="Proteomes" id="UP000019460">
    <property type="component" value="Unassembled WGS sequence"/>
</dbReference>